<dbReference type="EMBL" id="JACEIK010002662">
    <property type="protein sequence ID" value="MCD9638281.1"/>
    <property type="molecule type" value="Genomic_DNA"/>
</dbReference>
<dbReference type="Proteomes" id="UP000823775">
    <property type="component" value="Unassembled WGS sequence"/>
</dbReference>
<name>A0ABS8UW64_DATST</name>
<sequence>MANREEEEATFQGDNQGNEPQKKSKSSRRDKSRGRDPFLVPVSEGLTHEETEGKMGRDSMATPLGFGDGEIRRRREKEGRRIAVAGGGGVLVFRRWLGLFTGVHGGREEEEEEGGRQLLFGEEGDEE</sequence>
<feature type="region of interest" description="Disordered" evidence="1">
    <location>
        <begin position="105"/>
        <end position="127"/>
    </location>
</feature>
<accession>A0ABS8UW64</accession>
<reference evidence="2 3" key="1">
    <citation type="journal article" date="2021" name="BMC Genomics">
        <title>Datura genome reveals duplications of psychoactive alkaloid biosynthetic genes and high mutation rate following tissue culture.</title>
        <authorList>
            <person name="Rajewski A."/>
            <person name="Carter-House D."/>
            <person name="Stajich J."/>
            <person name="Litt A."/>
        </authorList>
    </citation>
    <scope>NUCLEOTIDE SEQUENCE [LARGE SCALE GENOMIC DNA]</scope>
    <source>
        <strain evidence="2">AR-01</strain>
    </source>
</reference>
<protein>
    <submittedName>
        <fullName evidence="2">Uncharacterized protein</fullName>
    </submittedName>
</protein>
<organism evidence="2 3">
    <name type="scientific">Datura stramonium</name>
    <name type="common">Jimsonweed</name>
    <name type="synonym">Common thornapple</name>
    <dbReference type="NCBI Taxonomy" id="4076"/>
    <lineage>
        <taxon>Eukaryota</taxon>
        <taxon>Viridiplantae</taxon>
        <taxon>Streptophyta</taxon>
        <taxon>Embryophyta</taxon>
        <taxon>Tracheophyta</taxon>
        <taxon>Spermatophyta</taxon>
        <taxon>Magnoliopsida</taxon>
        <taxon>eudicotyledons</taxon>
        <taxon>Gunneridae</taxon>
        <taxon>Pentapetalae</taxon>
        <taxon>asterids</taxon>
        <taxon>lamiids</taxon>
        <taxon>Solanales</taxon>
        <taxon>Solanaceae</taxon>
        <taxon>Solanoideae</taxon>
        <taxon>Datureae</taxon>
        <taxon>Datura</taxon>
    </lineage>
</organism>
<evidence type="ECO:0000313" key="3">
    <source>
        <dbReference type="Proteomes" id="UP000823775"/>
    </source>
</evidence>
<comment type="caution">
    <text evidence="2">The sequence shown here is derived from an EMBL/GenBank/DDBJ whole genome shotgun (WGS) entry which is preliminary data.</text>
</comment>
<gene>
    <name evidence="2" type="ORF">HAX54_022153</name>
</gene>
<feature type="region of interest" description="Disordered" evidence="1">
    <location>
        <begin position="1"/>
        <end position="76"/>
    </location>
</feature>
<feature type="compositionally biased region" description="Basic and acidic residues" evidence="1">
    <location>
        <begin position="27"/>
        <end position="36"/>
    </location>
</feature>
<evidence type="ECO:0000256" key="1">
    <source>
        <dbReference type="SAM" id="MobiDB-lite"/>
    </source>
</evidence>
<proteinExistence type="predicted"/>
<feature type="compositionally biased region" description="Basic and acidic residues" evidence="1">
    <location>
        <begin position="46"/>
        <end position="57"/>
    </location>
</feature>
<keyword evidence="3" id="KW-1185">Reference proteome</keyword>
<evidence type="ECO:0000313" key="2">
    <source>
        <dbReference type="EMBL" id="MCD9638281.1"/>
    </source>
</evidence>